<organism evidence="6 7">
    <name type="scientific">Hyaloscypha variabilis (strain UAMH 11265 / GT02V1 / F)</name>
    <name type="common">Meliniomyces variabilis</name>
    <dbReference type="NCBI Taxonomy" id="1149755"/>
    <lineage>
        <taxon>Eukaryota</taxon>
        <taxon>Fungi</taxon>
        <taxon>Dikarya</taxon>
        <taxon>Ascomycota</taxon>
        <taxon>Pezizomycotina</taxon>
        <taxon>Leotiomycetes</taxon>
        <taxon>Helotiales</taxon>
        <taxon>Hyaloscyphaceae</taxon>
        <taxon>Hyaloscypha</taxon>
        <taxon>Hyaloscypha variabilis</taxon>
    </lineage>
</organism>
<feature type="transmembrane region" description="Helical" evidence="4">
    <location>
        <begin position="359"/>
        <end position="378"/>
    </location>
</feature>
<feature type="transmembrane region" description="Helical" evidence="4">
    <location>
        <begin position="449"/>
        <end position="473"/>
    </location>
</feature>
<dbReference type="PANTHER" id="PTHR11360:SF177">
    <property type="entry name" value="RIBOFLAVIN TRANSPORTER MCH5"/>
    <property type="match status" value="1"/>
</dbReference>
<feature type="transmembrane region" description="Helical" evidence="4">
    <location>
        <begin position="219"/>
        <end position="236"/>
    </location>
</feature>
<dbReference type="GO" id="GO:0022857">
    <property type="term" value="F:transmembrane transporter activity"/>
    <property type="evidence" value="ECO:0007669"/>
    <property type="project" value="InterPro"/>
</dbReference>
<keyword evidence="4" id="KW-0472">Membrane</keyword>
<dbReference type="AlphaFoldDB" id="A0A2J6RBG8"/>
<feature type="transmembrane region" description="Helical" evidence="4">
    <location>
        <begin position="248"/>
        <end position="267"/>
    </location>
</feature>
<keyword evidence="4" id="KW-0812">Transmembrane</keyword>
<evidence type="ECO:0000259" key="5">
    <source>
        <dbReference type="PROSITE" id="PS50850"/>
    </source>
</evidence>
<dbReference type="SUPFAM" id="SSF103473">
    <property type="entry name" value="MFS general substrate transporter"/>
    <property type="match status" value="1"/>
</dbReference>
<feature type="transmembrane region" description="Helical" evidence="4">
    <location>
        <begin position="328"/>
        <end position="347"/>
    </location>
</feature>
<dbReference type="Gene3D" id="1.20.1250.20">
    <property type="entry name" value="MFS general substrate transporter like domains"/>
    <property type="match status" value="2"/>
</dbReference>
<dbReference type="InterPro" id="IPR011701">
    <property type="entry name" value="MFS"/>
</dbReference>
<sequence>MHRSEQNGAEVSCLTNSTNNVFIYTPEDDVEKTAIGPQGPIAKEPISKAQYTSNKNGQGLFDRKGQPDSDASTLTEEKDDFPEGGLKAYCVVFGAFCGLFSVFGIINSTGILLEYFSTHQLKDYTSSQIGWIFGLSLFLTFFCGAPIGPIFDAYGPRVLMLCGSVLLVASMFLLGLCTQYWHFFMVYSVLNGLGGAFINTPCVSSIGHFFLLKRGNATGIAMTSGSIGGIIFPLMLQRLLPSLGFPWATRILGFILATLLGIANLLVRSRLPRKPMGSFTSVAPDLTVFKDPPFALVSLGIFLMEWGIFVPLTFGTSYATSHGHSSSFGFQIIAVLNAGSFFGRYFAGMVADMIGRVNTLILSIVLCIITCFALWLPAGGSTAMLVVFAVIFGFVSGSNLSLSPVCVGQMCKTEHYGRYFSTCWMFVAFGTLTALPIGGQILIANGGSYTGLIIFAGLSYTAAAACLIAARVLKVGWKLKMIY</sequence>
<feature type="transmembrane region" description="Helical" evidence="4">
    <location>
        <begin position="88"/>
        <end position="109"/>
    </location>
</feature>
<feature type="transmembrane region" description="Helical" evidence="4">
    <location>
        <begin position="294"/>
        <end position="316"/>
    </location>
</feature>
<dbReference type="Proteomes" id="UP000235786">
    <property type="component" value="Unassembled WGS sequence"/>
</dbReference>
<evidence type="ECO:0000256" key="1">
    <source>
        <dbReference type="ARBA" id="ARBA00004141"/>
    </source>
</evidence>
<dbReference type="PANTHER" id="PTHR11360">
    <property type="entry name" value="MONOCARBOXYLATE TRANSPORTER"/>
    <property type="match status" value="1"/>
</dbReference>
<keyword evidence="7" id="KW-1185">Reference proteome</keyword>
<dbReference type="InterPro" id="IPR036259">
    <property type="entry name" value="MFS_trans_sf"/>
</dbReference>
<feature type="transmembrane region" description="Helical" evidence="4">
    <location>
        <begin position="129"/>
        <end position="151"/>
    </location>
</feature>
<reference evidence="6 7" key="1">
    <citation type="submission" date="2016-04" db="EMBL/GenBank/DDBJ databases">
        <title>A degradative enzymes factory behind the ericoid mycorrhizal symbiosis.</title>
        <authorList>
            <consortium name="DOE Joint Genome Institute"/>
            <person name="Martino E."/>
            <person name="Morin E."/>
            <person name="Grelet G."/>
            <person name="Kuo A."/>
            <person name="Kohler A."/>
            <person name="Daghino S."/>
            <person name="Barry K."/>
            <person name="Choi C."/>
            <person name="Cichocki N."/>
            <person name="Clum A."/>
            <person name="Copeland A."/>
            <person name="Hainaut M."/>
            <person name="Haridas S."/>
            <person name="Labutti K."/>
            <person name="Lindquist E."/>
            <person name="Lipzen A."/>
            <person name="Khouja H.-R."/>
            <person name="Murat C."/>
            <person name="Ohm R."/>
            <person name="Olson A."/>
            <person name="Spatafora J."/>
            <person name="Veneault-Fourrey C."/>
            <person name="Henrissat B."/>
            <person name="Grigoriev I."/>
            <person name="Martin F."/>
            <person name="Perotto S."/>
        </authorList>
    </citation>
    <scope>NUCLEOTIDE SEQUENCE [LARGE SCALE GENOMIC DNA]</scope>
    <source>
        <strain evidence="6 7">F</strain>
    </source>
</reference>
<accession>A0A2J6RBG8</accession>
<evidence type="ECO:0000313" key="7">
    <source>
        <dbReference type="Proteomes" id="UP000235786"/>
    </source>
</evidence>
<protein>
    <submittedName>
        <fullName evidence="6">MFS general substrate transporter</fullName>
    </submittedName>
</protein>
<evidence type="ECO:0000256" key="3">
    <source>
        <dbReference type="SAM" id="MobiDB-lite"/>
    </source>
</evidence>
<dbReference type="Pfam" id="PF07690">
    <property type="entry name" value="MFS_1"/>
    <property type="match status" value="1"/>
</dbReference>
<evidence type="ECO:0000256" key="4">
    <source>
        <dbReference type="SAM" id="Phobius"/>
    </source>
</evidence>
<name>A0A2J6RBG8_HYAVF</name>
<feature type="transmembrane region" description="Helical" evidence="4">
    <location>
        <begin position="193"/>
        <end position="212"/>
    </location>
</feature>
<dbReference type="OrthoDB" id="410267at2759"/>
<dbReference type="InterPro" id="IPR050327">
    <property type="entry name" value="Proton-linked_MCT"/>
</dbReference>
<feature type="domain" description="Major facilitator superfamily (MFS) profile" evidence="5">
    <location>
        <begin position="87"/>
        <end position="474"/>
    </location>
</feature>
<evidence type="ECO:0000256" key="2">
    <source>
        <dbReference type="ARBA" id="ARBA00006727"/>
    </source>
</evidence>
<feature type="transmembrane region" description="Helical" evidence="4">
    <location>
        <begin position="419"/>
        <end position="443"/>
    </location>
</feature>
<comment type="similarity">
    <text evidence="2">Belongs to the major facilitator superfamily. Monocarboxylate porter (TC 2.A.1.13) family.</text>
</comment>
<evidence type="ECO:0000313" key="6">
    <source>
        <dbReference type="EMBL" id="PMD35856.1"/>
    </source>
</evidence>
<proteinExistence type="inferred from homology"/>
<dbReference type="EMBL" id="KZ613951">
    <property type="protein sequence ID" value="PMD35856.1"/>
    <property type="molecule type" value="Genomic_DNA"/>
</dbReference>
<gene>
    <name evidence="6" type="ORF">L207DRAFT_465362</name>
</gene>
<dbReference type="PROSITE" id="PS50850">
    <property type="entry name" value="MFS"/>
    <property type="match status" value="1"/>
</dbReference>
<dbReference type="CDD" id="cd17352">
    <property type="entry name" value="MFS_MCT_SLC16"/>
    <property type="match status" value="1"/>
</dbReference>
<keyword evidence="4" id="KW-1133">Transmembrane helix</keyword>
<feature type="transmembrane region" description="Helical" evidence="4">
    <location>
        <begin position="384"/>
        <end position="407"/>
    </location>
</feature>
<comment type="subcellular location">
    <subcellularLocation>
        <location evidence="1">Membrane</location>
        <topology evidence="1">Multi-pass membrane protein</topology>
    </subcellularLocation>
</comment>
<feature type="region of interest" description="Disordered" evidence="3">
    <location>
        <begin position="57"/>
        <end position="78"/>
    </location>
</feature>
<dbReference type="GO" id="GO:0016020">
    <property type="term" value="C:membrane"/>
    <property type="evidence" value="ECO:0007669"/>
    <property type="project" value="UniProtKB-SubCell"/>
</dbReference>
<dbReference type="InterPro" id="IPR020846">
    <property type="entry name" value="MFS_dom"/>
</dbReference>
<feature type="transmembrane region" description="Helical" evidence="4">
    <location>
        <begin position="158"/>
        <end position="181"/>
    </location>
</feature>